<sequence>MEEELDTRSATTVTTSTTTTTDGSIVGRRPRSWGPEPGDALSWLLWQPYDCQSSAGLNHVDMPSPNSINNSDNNVSVVPVYSEQQQQIRTFTSTEAQTEEVLPPPPRNNRRRRQHRLPDLLDSHLPPPYTAPQPLPLPFHIVPSRRR</sequence>
<reference evidence="2 3" key="1">
    <citation type="submission" date="2022-12" db="EMBL/GenBank/DDBJ databases">
        <title>Chromosome-level genome assembly of true bugs.</title>
        <authorList>
            <person name="Ma L."/>
            <person name="Li H."/>
        </authorList>
    </citation>
    <scope>NUCLEOTIDE SEQUENCE [LARGE SCALE GENOMIC DNA]</scope>
    <source>
        <strain evidence="2">Lab_2022b</strain>
    </source>
</reference>
<feature type="compositionally biased region" description="Pro residues" evidence="1">
    <location>
        <begin position="125"/>
        <end position="137"/>
    </location>
</feature>
<feature type="region of interest" description="Disordered" evidence="1">
    <location>
        <begin position="92"/>
        <end position="147"/>
    </location>
</feature>
<name>A0AAW1CWI9_9HEMI</name>
<keyword evidence="3" id="KW-1185">Reference proteome</keyword>
<feature type="region of interest" description="Disordered" evidence="1">
    <location>
        <begin position="1"/>
        <end position="34"/>
    </location>
</feature>
<comment type="caution">
    <text evidence="2">The sequence shown here is derived from an EMBL/GenBank/DDBJ whole genome shotgun (WGS) entry which is preliminary data.</text>
</comment>
<dbReference type="AlphaFoldDB" id="A0AAW1CWI9"/>
<dbReference type="Proteomes" id="UP001461498">
    <property type="component" value="Unassembled WGS sequence"/>
</dbReference>
<dbReference type="EMBL" id="JAPXFL010000010">
    <property type="protein sequence ID" value="KAK9500634.1"/>
    <property type="molecule type" value="Genomic_DNA"/>
</dbReference>
<evidence type="ECO:0000313" key="2">
    <source>
        <dbReference type="EMBL" id="KAK9500634.1"/>
    </source>
</evidence>
<protein>
    <submittedName>
        <fullName evidence="2">Uncharacterized protein</fullName>
    </submittedName>
</protein>
<gene>
    <name evidence="2" type="ORF">O3M35_001864</name>
</gene>
<feature type="compositionally biased region" description="Low complexity" evidence="1">
    <location>
        <begin position="8"/>
        <end position="21"/>
    </location>
</feature>
<proteinExistence type="predicted"/>
<organism evidence="2 3">
    <name type="scientific">Rhynocoris fuscipes</name>
    <dbReference type="NCBI Taxonomy" id="488301"/>
    <lineage>
        <taxon>Eukaryota</taxon>
        <taxon>Metazoa</taxon>
        <taxon>Ecdysozoa</taxon>
        <taxon>Arthropoda</taxon>
        <taxon>Hexapoda</taxon>
        <taxon>Insecta</taxon>
        <taxon>Pterygota</taxon>
        <taxon>Neoptera</taxon>
        <taxon>Paraneoptera</taxon>
        <taxon>Hemiptera</taxon>
        <taxon>Heteroptera</taxon>
        <taxon>Panheteroptera</taxon>
        <taxon>Cimicomorpha</taxon>
        <taxon>Reduviidae</taxon>
        <taxon>Harpactorinae</taxon>
        <taxon>Harpactorini</taxon>
        <taxon>Rhynocoris</taxon>
    </lineage>
</organism>
<evidence type="ECO:0000256" key="1">
    <source>
        <dbReference type="SAM" id="MobiDB-lite"/>
    </source>
</evidence>
<accession>A0AAW1CWI9</accession>
<evidence type="ECO:0000313" key="3">
    <source>
        <dbReference type="Proteomes" id="UP001461498"/>
    </source>
</evidence>